<dbReference type="EMBL" id="JBBMFM010000074">
    <property type="protein sequence ID" value="MEQ2426767.1"/>
    <property type="molecule type" value="Genomic_DNA"/>
</dbReference>
<dbReference type="InterPro" id="IPR018337">
    <property type="entry name" value="Cell_wall/Cho-bd_repeat"/>
</dbReference>
<keyword evidence="5" id="KW-1185">Reference proteome</keyword>
<feature type="repeat" description="Cell wall-binding" evidence="2">
    <location>
        <begin position="272"/>
        <end position="291"/>
    </location>
</feature>
<feature type="signal peptide" evidence="3">
    <location>
        <begin position="1"/>
        <end position="26"/>
    </location>
</feature>
<evidence type="ECO:0008006" key="6">
    <source>
        <dbReference type="Google" id="ProtNLM"/>
    </source>
</evidence>
<comment type="caution">
    <text evidence="4">The sequence shown here is derived from an EMBL/GenBank/DDBJ whole genome shotgun (WGS) entry which is preliminary data.</text>
</comment>
<gene>
    <name evidence="4" type="ORF">WMQ36_17490</name>
</gene>
<dbReference type="Pfam" id="PF19127">
    <property type="entry name" value="Choline_bind_3"/>
    <property type="match status" value="1"/>
</dbReference>
<evidence type="ECO:0000313" key="4">
    <source>
        <dbReference type="EMBL" id="MEQ2426767.1"/>
    </source>
</evidence>
<dbReference type="Gene3D" id="2.10.270.10">
    <property type="entry name" value="Cholin Binding"/>
    <property type="match status" value="1"/>
</dbReference>
<keyword evidence="3" id="KW-0732">Signal</keyword>
<feature type="chain" id="PRO_5046356846" description="N-acetylmuramoyl-L-alanine amidase family protein" evidence="3">
    <location>
        <begin position="27"/>
        <end position="331"/>
    </location>
</feature>
<dbReference type="Gene3D" id="2.60.40.10">
    <property type="entry name" value="Immunoglobulins"/>
    <property type="match status" value="1"/>
</dbReference>
<protein>
    <recommendedName>
        <fullName evidence="6">N-acetylmuramoyl-L-alanine amidase family protein</fullName>
    </recommendedName>
</protein>
<dbReference type="Proteomes" id="UP001454086">
    <property type="component" value="Unassembled WGS sequence"/>
</dbReference>
<organism evidence="4 5">
    <name type="scientific">Enterocloster hominis</name>
    <name type="common">ex Hitch et al. 2024</name>
    <dbReference type="NCBI Taxonomy" id="1917870"/>
    <lineage>
        <taxon>Bacteria</taxon>
        <taxon>Bacillati</taxon>
        <taxon>Bacillota</taxon>
        <taxon>Clostridia</taxon>
        <taxon>Lachnospirales</taxon>
        <taxon>Lachnospiraceae</taxon>
        <taxon>Enterocloster</taxon>
    </lineage>
</organism>
<dbReference type="SUPFAM" id="SSF69360">
    <property type="entry name" value="Cell wall binding repeat"/>
    <property type="match status" value="1"/>
</dbReference>
<dbReference type="InterPro" id="IPR013783">
    <property type="entry name" value="Ig-like_fold"/>
</dbReference>
<dbReference type="PROSITE" id="PS51170">
    <property type="entry name" value="CW"/>
    <property type="match status" value="2"/>
</dbReference>
<reference evidence="4 5" key="1">
    <citation type="submission" date="2024-03" db="EMBL/GenBank/DDBJ databases">
        <title>Human intestinal bacterial collection.</title>
        <authorList>
            <person name="Pauvert C."/>
            <person name="Hitch T.C.A."/>
            <person name="Clavel T."/>
        </authorList>
    </citation>
    <scope>NUCLEOTIDE SEQUENCE [LARGE SCALE GENOMIC DNA]</scope>
    <source>
        <strain evidence="4 5">CLA-SR-H021</strain>
    </source>
</reference>
<proteinExistence type="predicted"/>
<keyword evidence="1" id="KW-0677">Repeat</keyword>
<evidence type="ECO:0000256" key="2">
    <source>
        <dbReference type="PROSITE-ProRule" id="PRU00591"/>
    </source>
</evidence>
<name>A0ABV1D8P7_9FIRM</name>
<dbReference type="RefSeq" id="WP_008726454.1">
    <property type="nucleotide sequence ID" value="NZ_JBBMFM010000074.1"/>
</dbReference>
<evidence type="ECO:0000313" key="5">
    <source>
        <dbReference type="Proteomes" id="UP001454086"/>
    </source>
</evidence>
<evidence type="ECO:0000256" key="1">
    <source>
        <dbReference type="ARBA" id="ARBA00022737"/>
    </source>
</evidence>
<accession>A0ABV1D8P7</accession>
<sequence length="331" mass="36314">MKKSRYLVTAAAALWMAIGLGMTAQAKSTYMLEIANQYDSEGTSRDDNDRNKVHPLEPDVYVEDASSDTIEMLSAVTWSKSPEDWTAGSEVTGTVYLGSSTGLNKGSLGIKVADGRNDAEITSVKKYTGSKYETDQDYVYTVRFTYQVAAMLGSTTWAGWDSANPSVASWNSVKSANTYRVVLYDDQGSVVSQIVEGATSYDFSPFMTKTGVQYYFEVTAIARNGNQRDYLEDGAPVSSLSSQAADPGITDGTWGDYQQGRRFTYKDGTVAAGKWERIKGKWYYFNTDGYAVTGWNEIDGKWYYMYEDGSMAAGTATPDGFAVGSDGVWTE</sequence>
<evidence type="ECO:0000256" key="3">
    <source>
        <dbReference type="SAM" id="SignalP"/>
    </source>
</evidence>
<feature type="repeat" description="Cell wall-binding" evidence="2">
    <location>
        <begin position="292"/>
        <end position="311"/>
    </location>
</feature>